<evidence type="ECO:0000313" key="1">
    <source>
        <dbReference type="EMBL" id="QHT93709.1"/>
    </source>
</evidence>
<reference evidence="1" key="1">
    <citation type="journal article" date="2020" name="Nature">
        <title>Giant virus diversity and host interactions through global metagenomics.</title>
        <authorList>
            <person name="Schulz F."/>
            <person name="Roux S."/>
            <person name="Paez-Espino D."/>
            <person name="Jungbluth S."/>
            <person name="Walsh D.A."/>
            <person name="Denef V.J."/>
            <person name="McMahon K.D."/>
            <person name="Konstantinidis K.T."/>
            <person name="Eloe-Fadrosh E.A."/>
            <person name="Kyrpides N.C."/>
            <person name="Woyke T."/>
        </authorList>
    </citation>
    <scope>NUCLEOTIDE SEQUENCE</scope>
    <source>
        <strain evidence="1">GVMAG-M-3300024258-14</strain>
    </source>
</reference>
<proteinExistence type="predicted"/>
<dbReference type="EMBL" id="MN740210">
    <property type="protein sequence ID" value="QHT93709.1"/>
    <property type="molecule type" value="Genomic_DNA"/>
</dbReference>
<sequence>MDKPWDFYGLGKNTFKKEKEIFESRVKKQQFIQENVFEELVKVAMHPKRIVKYLNMGYSIDDLDNLL</sequence>
<organism evidence="1">
    <name type="scientific">viral metagenome</name>
    <dbReference type="NCBI Taxonomy" id="1070528"/>
    <lineage>
        <taxon>unclassified sequences</taxon>
        <taxon>metagenomes</taxon>
        <taxon>organismal metagenomes</taxon>
    </lineage>
</organism>
<accession>A0A6C0ILL3</accession>
<name>A0A6C0ILL3_9ZZZZ</name>
<dbReference type="AlphaFoldDB" id="A0A6C0ILL3"/>
<protein>
    <submittedName>
        <fullName evidence="1">Uncharacterized protein</fullName>
    </submittedName>
</protein>